<reference evidence="8 10" key="1">
    <citation type="journal article" date="2011" name="Science">
        <title>Comparative functional genomics of the fission yeasts.</title>
        <authorList>
            <person name="Rhind N."/>
            <person name="Chen Z."/>
            <person name="Yassour M."/>
            <person name="Thompson D.A."/>
            <person name="Haas B.J."/>
            <person name="Habib N."/>
            <person name="Wapinski I."/>
            <person name="Roy S."/>
            <person name="Lin M.F."/>
            <person name="Heiman D.I."/>
            <person name="Young S.K."/>
            <person name="Furuya K."/>
            <person name="Guo Y."/>
            <person name="Pidoux A."/>
            <person name="Chen H.M."/>
            <person name="Robbertse B."/>
            <person name="Goldberg J.M."/>
            <person name="Aoki K."/>
            <person name="Bayne E.H."/>
            <person name="Berlin A.M."/>
            <person name="Desjardins C.A."/>
            <person name="Dobbs E."/>
            <person name="Dukaj L."/>
            <person name="Fan L."/>
            <person name="FitzGerald M.G."/>
            <person name="French C."/>
            <person name="Gujja S."/>
            <person name="Hansen K."/>
            <person name="Keifenheim D."/>
            <person name="Levin J.Z."/>
            <person name="Mosher R.A."/>
            <person name="Mueller C.A."/>
            <person name="Pfiffner J."/>
            <person name="Priest M."/>
            <person name="Russ C."/>
            <person name="Smialowska A."/>
            <person name="Swoboda P."/>
            <person name="Sykes S.M."/>
            <person name="Vaughn M."/>
            <person name="Vengrova S."/>
            <person name="Yoder R."/>
            <person name="Zeng Q."/>
            <person name="Allshire R."/>
            <person name="Baulcombe D."/>
            <person name="Birren B.W."/>
            <person name="Brown W."/>
            <person name="Ekwall K."/>
            <person name="Kellis M."/>
            <person name="Leatherwood J."/>
            <person name="Levin H."/>
            <person name="Margalit H."/>
            <person name="Martienssen R."/>
            <person name="Nieduszynski C.A."/>
            <person name="Spatafora J.W."/>
            <person name="Friedman N."/>
            <person name="Dalgaard J.Z."/>
            <person name="Baumann P."/>
            <person name="Niki H."/>
            <person name="Regev A."/>
            <person name="Nusbaum C."/>
        </authorList>
    </citation>
    <scope>NUCLEOTIDE SEQUENCE [LARGE SCALE GENOMIC DNA]</scope>
    <source>
        <strain evidence="10">yFS275 / FY16936</strain>
    </source>
</reference>
<dbReference type="PROSITE" id="PS00092">
    <property type="entry name" value="N6_MTASE"/>
    <property type="match status" value="1"/>
</dbReference>
<keyword evidence="10" id="KW-1185">Reference proteome</keyword>
<feature type="chain" id="PRO_5002844934" description="peptide chain release factor N(5)-glutamine methyltransferase" evidence="6">
    <location>
        <begin position="26"/>
        <end position="303"/>
    </location>
</feature>
<dbReference type="GO" id="GO:0003676">
    <property type="term" value="F:nucleic acid binding"/>
    <property type="evidence" value="ECO:0007669"/>
    <property type="project" value="InterPro"/>
</dbReference>
<proteinExistence type="predicted"/>
<evidence type="ECO:0000256" key="5">
    <source>
        <dbReference type="ARBA" id="ARBA00048391"/>
    </source>
</evidence>
<dbReference type="GO" id="GO:0036009">
    <property type="term" value="F:protein-glutamine N-methyltransferase activity"/>
    <property type="evidence" value="ECO:0000318"/>
    <property type="project" value="GO_Central"/>
</dbReference>
<organism evidence="8 10">
    <name type="scientific">Schizosaccharomyces japonicus (strain yFS275 / FY16936)</name>
    <name type="common">Fission yeast</name>
    <dbReference type="NCBI Taxonomy" id="402676"/>
    <lineage>
        <taxon>Eukaryota</taxon>
        <taxon>Fungi</taxon>
        <taxon>Dikarya</taxon>
        <taxon>Ascomycota</taxon>
        <taxon>Taphrinomycotina</taxon>
        <taxon>Schizosaccharomycetes</taxon>
        <taxon>Schizosaccharomycetales</taxon>
        <taxon>Schizosaccharomycetaceae</taxon>
        <taxon>Schizosaccharomyces</taxon>
    </lineage>
</organism>
<dbReference type="GO" id="GO:0006415">
    <property type="term" value="P:translational termination"/>
    <property type="evidence" value="ECO:0000318"/>
    <property type="project" value="GO_Central"/>
</dbReference>
<dbReference type="GO" id="GO:0032259">
    <property type="term" value="P:methylation"/>
    <property type="evidence" value="ECO:0007669"/>
    <property type="project" value="UniProtKB-KW"/>
</dbReference>
<dbReference type="CDD" id="cd02440">
    <property type="entry name" value="AdoMet_MTases"/>
    <property type="match status" value="1"/>
</dbReference>
<dbReference type="eggNOG" id="KOG2904">
    <property type="taxonomic scope" value="Eukaryota"/>
</dbReference>
<feature type="signal peptide" evidence="6">
    <location>
        <begin position="1"/>
        <end position="25"/>
    </location>
</feature>
<feature type="domain" description="Methyltransferase small" evidence="7">
    <location>
        <begin position="115"/>
        <end position="201"/>
    </location>
</feature>
<sequence>MVATARRRNPLLVPLLWATRSLAQARREWTWMCEELGPSVKSHARMLRLQRMCKARGRGVPLQYVLGSESFGPLNLQCRKGVFIPRWETYEWVLRCLPYMKQLYEQAHDDSRPLEVVDMCTGSGCIAQFVASALHDRVHVTAIDVSMKALALARHNNREEVCRGRVGFVRADVLKQVDVWLPFVARCDVLLCNPPYISDADLVRVTSSSVRRYEPLLALCADECGDAFYRKVLREIHRAAVYRPRYIAFEVGDKEQAKRVVQLASPHWNASIWKDSAGLERCVFLERTTNNNPPHQPHKFPVY</sequence>
<dbReference type="InterPro" id="IPR007848">
    <property type="entry name" value="Small_mtfrase_dom"/>
</dbReference>
<dbReference type="JaponicusDB" id="SJAG_00286">
    <property type="gene designation" value="mtq1"/>
</dbReference>
<evidence type="ECO:0000256" key="1">
    <source>
        <dbReference type="ARBA" id="ARBA00012771"/>
    </source>
</evidence>
<evidence type="ECO:0000259" key="7">
    <source>
        <dbReference type="Pfam" id="PF05175"/>
    </source>
</evidence>
<dbReference type="STRING" id="402676.B6JV80"/>
<keyword evidence="3" id="KW-0808">Transferase</keyword>
<dbReference type="VEuPathDB" id="FungiDB:SJAG_00286"/>
<dbReference type="GO" id="GO:0102559">
    <property type="term" value="F:peptide chain release factor N(5)-glutamine methyltransferase activity"/>
    <property type="evidence" value="ECO:0007669"/>
    <property type="project" value="UniProtKB-EC"/>
</dbReference>
<dbReference type="AlphaFoldDB" id="B6JV80"/>
<evidence type="ECO:0000256" key="4">
    <source>
        <dbReference type="ARBA" id="ARBA00022691"/>
    </source>
</evidence>
<dbReference type="PANTHER" id="PTHR18895">
    <property type="entry name" value="HEMK METHYLTRANSFERASE"/>
    <property type="match status" value="1"/>
</dbReference>
<protein>
    <recommendedName>
        <fullName evidence="1">peptide chain release factor N(5)-glutamine methyltransferase</fullName>
        <ecNumber evidence="1">2.1.1.297</ecNumber>
    </recommendedName>
</protein>
<keyword evidence="4" id="KW-0949">S-adenosyl-L-methionine</keyword>
<evidence type="ECO:0000313" key="8">
    <source>
        <dbReference type="EMBL" id="EEB05281.1"/>
    </source>
</evidence>
<dbReference type="GeneID" id="7049599"/>
<comment type="catalytic activity">
    <reaction evidence="5">
        <text>L-glutaminyl-[peptide chain release factor] + S-adenosyl-L-methionine = N(5)-methyl-L-glutaminyl-[peptide chain release factor] + S-adenosyl-L-homocysteine + H(+)</text>
        <dbReference type="Rhea" id="RHEA:42896"/>
        <dbReference type="Rhea" id="RHEA-COMP:10271"/>
        <dbReference type="Rhea" id="RHEA-COMP:10272"/>
        <dbReference type="ChEBI" id="CHEBI:15378"/>
        <dbReference type="ChEBI" id="CHEBI:30011"/>
        <dbReference type="ChEBI" id="CHEBI:57856"/>
        <dbReference type="ChEBI" id="CHEBI:59789"/>
        <dbReference type="ChEBI" id="CHEBI:61891"/>
        <dbReference type="EC" id="2.1.1.297"/>
    </reaction>
</comment>
<keyword evidence="6" id="KW-0732">Signal</keyword>
<dbReference type="Gene3D" id="3.40.50.150">
    <property type="entry name" value="Vaccinia Virus protein VP39"/>
    <property type="match status" value="1"/>
</dbReference>
<dbReference type="NCBIfam" id="TIGR00536">
    <property type="entry name" value="hemK_fam"/>
    <property type="match status" value="1"/>
</dbReference>
<dbReference type="InterPro" id="IPR029063">
    <property type="entry name" value="SAM-dependent_MTases_sf"/>
</dbReference>
<dbReference type="Pfam" id="PF05175">
    <property type="entry name" value="MTS"/>
    <property type="match status" value="1"/>
</dbReference>
<dbReference type="EMBL" id="KE651166">
    <property type="protein sequence ID" value="EEB05281.1"/>
    <property type="molecule type" value="Genomic_DNA"/>
</dbReference>
<dbReference type="InterPro" id="IPR002052">
    <property type="entry name" value="DNA_methylase_N6_adenine_CS"/>
</dbReference>
<accession>B6JV80</accession>
<dbReference type="HOGENOM" id="CLU_018398_0_2_1"/>
<evidence type="ECO:0000313" key="10">
    <source>
        <dbReference type="Proteomes" id="UP000001744"/>
    </source>
</evidence>
<dbReference type="Proteomes" id="UP000001744">
    <property type="component" value="Unassembled WGS sequence"/>
</dbReference>
<name>B6JV80_SCHJY</name>
<evidence type="ECO:0000256" key="3">
    <source>
        <dbReference type="ARBA" id="ARBA00022679"/>
    </source>
</evidence>
<dbReference type="PANTHER" id="PTHR18895:SF74">
    <property type="entry name" value="MTRF1L RELEASE FACTOR GLUTAMINE METHYLTRANSFERASE"/>
    <property type="match status" value="1"/>
</dbReference>
<dbReference type="OMA" id="MPRIPYS"/>
<gene>
    <name evidence="9" type="primary">mtq1</name>
    <name evidence="8" type="ORF">SJAG_00286</name>
</gene>
<dbReference type="RefSeq" id="XP_002171574.1">
    <property type="nucleotide sequence ID" value="XM_002171538.1"/>
</dbReference>
<evidence type="ECO:0000313" key="9">
    <source>
        <dbReference type="JaponicusDB" id="SJAG_00286"/>
    </source>
</evidence>
<dbReference type="InterPro" id="IPR004556">
    <property type="entry name" value="HemK-like"/>
</dbReference>
<dbReference type="SUPFAM" id="SSF53335">
    <property type="entry name" value="S-adenosyl-L-methionine-dependent methyltransferases"/>
    <property type="match status" value="1"/>
</dbReference>
<evidence type="ECO:0000256" key="2">
    <source>
        <dbReference type="ARBA" id="ARBA00022603"/>
    </source>
</evidence>
<dbReference type="OrthoDB" id="269872at2759"/>
<evidence type="ECO:0000256" key="6">
    <source>
        <dbReference type="SAM" id="SignalP"/>
    </source>
</evidence>
<dbReference type="EC" id="2.1.1.297" evidence="1"/>
<keyword evidence="2 8" id="KW-0489">Methyltransferase</keyword>
<dbReference type="InterPro" id="IPR050320">
    <property type="entry name" value="N5-glutamine_MTase"/>
</dbReference>